<dbReference type="InterPro" id="IPR032710">
    <property type="entry name" value="NTF2-like_dom_sf"/>
</dbReference>
<reference evidence="3 4" key="1">
    <citation type="submission" date="2019-02" db="EMBL/GenBank/DDBJ databases">
        <title>WGS of Pseudoxanthomonas species novum from clinical isolates.</title>
        <authorList>
            <person name="Bernier A.-M."/>
            <person name="Bernard K."/>
            <person name="Vachon A."/>
        </authorList>
    </citation>
    <scope>NUCLEOTIDE SEQUENCE [LARGE SCALE GENOMIC DNA]</scope>
    <source>
        <strain evidence="3 4">NML171200</strain>
    </source>
</reference>
<evidence type="ECO:0008006" key="5">
    <source>
        <dbReference type="Google" id="ProtNLM"/>
    </source>
</evidence>
<feature type="region of interest" description="Disordered" evidence="1">
    <location>
        <begin position="25"/>
        <end position="86"/>
    </location>
</feature>
<dbReference type="SUPFAM" id="SSF54427">
    <property type="entry name" value="NTF2-like"/>
    <property type="match status" value="1"/>
</dbReference>
<feature type="chain" id="PRO_5020227140" description="Lipoprotein" evidence="2">
    <location>
        <begin position="25"/>
        <end position="211"/>
    </location>
</feature>
<accession>A0A4Q8L8Q9</accession>
<dbReference type="RefSeq" id="WP_130551880.1">
    <property type="nucleotide sequence ID" value="NZ_SHMC01000004.1"/>
</dbReference>
<dbReference type="OrthoDB" id="485556at2"/>
<feature type="compositionally biased region" description="Low complexity" evidence="1">
    <location>
        <begin position="72"/>
        <end position="86"/>
    </location>
</feature>
<gene>
    <name evidence="3" type="ORF">EA660_12890</name>
</gene>
<sequence length="211" mass="21940">MRPDPTRVRILMFGLVAAGAATLAACGQGQDQQTHAGDAPPATSAPTPATPPASAPADSQTEDALAEPPPMQAAEAATPVEPTAESAQDTVRRYYAAINAGDYAAAYALWGRDGAASRQPFDVFAKGYAKTHHVDARVGQAFDAEGAAGSRYIQVPVDLSALQADGSTRHYKGSFTLRAVMADGAPAKDRAWHLDSADLEGYEPSATEATR</sequence>
<evidence type="ECO:0000256" key="2">
    <source>
        <dbReference type="SAM" id="SignalP"/>
    </source>
</evidence>
<name>A0A4Q8L8Q9_9GAMM</name>
<dbReference type="Gene3D" id="3.10.450.50">
    <property type="match status" value="1"/>
</dbReference>
<keyword evidence="2" id="KW-0732">Signal</keyword>
<comment type="caution">
    <text evidence="3">The sequence shown here is derived from an EMBL/GenBank/DDBJ whole genome shotgun (WGS) entry which is preliminary data.</text>
</comment>
<dbReference type="EMBL" id="SHMC01000004">
    <property type="protein sequence ID" value="TAA24610.1"/>
    <property type="molecule type" value="Genomic_DNA"/>
</dbReference>
<evidence type="ECO:0000256" key="1">
    <source>
        <dbReference type="SAM" id="MobiDB-lite"/>
    </source>
</evidence>
<organism evidence="3 4">
    <name type="scientific">Pseudoxanthomonas winnipegensis</name>
    <dbReference type="NCBI Taxonomy" id="2480810"/>
    <lineage>
        <taxon>Bacteria</taxon>
        <taxon>Pseudomonadati</taxon>
        <taxon>Pseudomonadota</taxon>
        <taxon>Gammaproteobacteria</taxon>
        <taxon>Lysobacterales</taxon>
        <taxon>Lysobacteraceae</taxon>
        <taxon>Pseudoxanthomonas</taxon>
    </lineage>
</organism>
<dbReference type="AlphaFoldDB" id="A0A4Q8L8Q9"/>
<evidence type="ECO:0000313" key="4">
    <source>
        <dbReference type="Proteomes" id="UP000292627"/>
    </source>
</evidence>
<protein>
    <recommendedName>
        <fullName evidence="5">Lipoprotein</fullName>
    </recommendedName>
</protein>
<feature type="signal peptide" evidence="2">
    <location>
        <begin position="1"/>
        <end position="24"/>
    </location>
</feature>
<evidence type="ECO:0000313" key="3">
    <source>
        <dbReference type="EMBL" id="TAA24610.1"/>
    </source>
</evidence>
<dbReference type="Proteomes" id="UP000292627">
    <property type="component" value="Unassembled WGS sequence"/>
</dbReference>
<proteinExistence type="predicted"/>
<dbReference type="PROSITE" id="PS51257">
    <property type="entry name" value="PROKAR_LIPOPROTEIN"/>
    <property type="match status" value="1"/>
</dbReference>